<sequence length="66" mass="7712">MAKVLAALRRHWKKSTFGACLLGWGGHWLYGKHWFFVSQWCWGAEVPFAPCTDCQRLRWQGFVKGL</sequence>
<reference evidence="1 2" key="1">
    <citation type="submission" date="2018-07" db="EMBL/GenBank/DDBJ databases">
        <title>A high quality draft genome assembly of the barn swallow (H. rustica rustica).</title>
        <authorList>
            <person name="Formenti G."/>
            <person name="Chiara M."/>
            <person name="Poveda L."/>
            <person name="Francoijs K.-J."/>
            <person name="Bonisoli-Alquati A."/>
            <person name="Canova L."/>
            <person name="Gianfranceschi L."/>
            <person name="Horner D.S."/>
            <person name="Saino N."/>
        </authorList>
    </citation>
    <scope>NUCLEOTIDE SEQUENCE [LARGE SCALE GENOMIC DNA]</scope>
    <source>
        <strain evidence="1">Chelidonia</strain>
        <tissue evidence="1">Blood</tissue>
    </source>
</reference>
<proteinExistence type="predicted"/>
<dbReference type="EMBL" id="QRBI01000131">
    <property type="protein sequence ID" value="RMC02876.1"/>
    <property type="molecule type" value="Genomic_DNA"/>
</dbReference>
<evidence type="ECO:0000313" key="2">
    <source>
        <dbReference type="Proteomes" id="UP000269221"/>
    </source>
</evidence>
<dbReference type="Proteomes" id="UP000269221">
    <property type="component" value="Unassembled WGS sequence"/>
</dbReference>
<evidence type="ECO:0000313" key="1">
    <source>
        <dbReference type="EMBL" id="RMC02876.1"/>
    </source>
</evidence>
<dbReference type="AlphaFoldDB" id="A0A3M0JPG5"/>
<name>A0A3M0JPG5_HIRRU</name>
<dbReference type="STRING" id="333673.A0A3M0JPG5"/>
<accession>A0A3M0JPG5</accession>
<keyword evidence="2" id="KW-1185">Reference proteome</keyword>
<gene>
    <name evidence="1" type="ORF">DUI87_20069</name>
</gene>
<protein>
    <submittedName>
        <fullName evidence="1">Uncharacterized protein</fullName>
    </submittedName>
</protein>
<organism evidence="1 2">
    <name type="scientific">Hirundo rustica rustica</name>
    <dbReference type="NCBI Taxonomy" id="333673"/>
    <lineage>
        <taxon>Eukaryota</taxon>
        <taxon>Metazoa</taxon>
        <taxon>Chordata</taxon>
        <taxon>Craniata</taxon>
        <taxon>Vertebrata</taxon>
        <taxon>Euteleostomi</taxon>
        <taxon>Archelosauria</taxon>
        <taxon>Archosauria</taxon>
        <taxon>Dinosauria</taxon>
        <taxon>Saurischia</taxon>
        <taxon>Theropoda</taxon>
        <taxon>Coelurosauria</taxon>
        <taxon>Aves</taxon>
        <taxon>Neognathae</taxon>
        <taxon>Neoaves</taxon>
        <taxon>Telluraves</taxon>
        <taxon>Australaves</taxon>
        <taxon>Passeriformes</taxon>
        <taxon>Sylvioidea</taxon>
        <taxon>Hirundinidae</taxon>
        <taxon>Hirundo</taxon>
    </lineage>
</organism>
<comment type="caution">
    <text evidence="1">The sequence shown here is derived from an EMBL/GenBank/DDBJ whole genome shotgun (WGS) entry which is preliminary data.</text>
</comment>